<dbReference type="AlphaFoldDB" id="A0A813AWY8"/>
<dbReference type="Pfam" id="PF00504">
    <property type="entry name" value="Chloroa_b-bind"/>
    <property type="match status" value="3"/>
</dbReference>
<keyword evidence="5" id="KW-0157">Chromophore</keyword>
<dbReference type="OrthoDB" id="423598at2759"/>
<dbReference type="GO" id="GO:0009765">
    <property type="term" value="P:photosynthesis, light harvesting"/>
    <property type="evidence" value="ECO:0007669"/>
    <property type="project" value="InterPro"/>
</dbReference>
<sequence length="611" mass="65830">MSKISAFATGAAAVTAATAFVGVPQPARQPTLRGTQRSTGATANGTMSSAAGLGLGLGAMGLIASLVRPAPSPAVRSGIARCAYDASGEIGACDPLLFWDPIGYCQDGCTKEDFDRRRAVELKHGRLCMVATIGMVWPDIFGKFDGYLSPSQNLKFADVPSGIAAVSKVPLEGWLQILLVAGLIETQLLKDQSFGGFGYAKYGQEPGNFGTGYWGRKIQDPAERRLKLTTELNNGRLAMIAMSGMLIQNGLTGQSPIEQLTAGHISPFNDGQGFFAFDPSQELGACPPLGYWDPFGMMAFQDEEKFRRNRELELKHGRICMVATIGMIVPDLFGRFGGYLAPSMDLKFSDIPCTIEAIYKVPTFGWLQIFALAGAIEAKNQAFPENYGYPPFWGRINTLEPEEKQKKLLAEINNGRLAMVAMAAIVAQNGATGQSLVEQFTTGNLNPFVGGYAQLDASDRLALRAEFGSGAGKSTAIPWDPIPEGLSNDIFNNTYVGDVGFDPAGFAKNQRLLPWYREAELAHGRVCMLAVLGYTVQTSGAKFEPFITRYPTDSADPLKAATQVPIVGWLQIIVVIALSELWRYENVISKYSQGVQPGDLGWNPTAPVSSP</sequence>
<protein>
    <recommendedName>
        <fullName evidence="9">Light-harvesting complex I LH38 protein</fullName>
    </recommendedName>
</protein>
<comment type="subcellular location">
    <subcellularLocation>
        <location evidence="1">Plastid</location>
        <location evidence="1">Chloroplast</location>
    </subcellularLocation>
</comment>
<keyword evidence="2" id="KW-0150">Chloroplast</keyword>
<evidence type="ECO:0000256" key="2">
    <source>
        <dbReference type="ARBA" id="ARBA00022528"/>
    </source>
</evidence>
<feature type="binding site" description="axial binding residue" evidence="5">
    <location>
        <position position="234"/>
    </location>
    <ligand>
        <name>chlorophyll a</name>
        <dbReference type="ChEBI" id="CHEBI:58416"/>
        <label>5</label>
    </ligand>
    <ligandPart>
        <name>Mg</name>
        <dbReference type="ChEBI" id="CHEBI:25107"/>
    </ligandPart>
</feature>
<feature type="compositionally biased region" description="Polar residues" evidence="6">
    <location>
        <begin position="32"/>
        <end position="45"/>
    </location>
</feature>
<evidence type="ECO:0000256" key="4">
    <source>
        <dbReference type="ARBA" id="ARBA00022640"/>
    </source>
</evidence>
<feature type="binding site" evidence="5">
    <location>
        <position position="124"/>
    </location>
    <ligand>
        <name>chlorophyll a</name>
        <dbReference type="ChEBI" id="CHEBI:58416"/>
        <label>1</label>
    </ligand>
</feature>
<feature type="binding site" evidence="5">
    <location>
        <position position="248"/>
    </location>
    <ligand>
        <name>chlorophyll a</name>
        <dbReference type="ChEBI" id="CHEBI:58416"/>
        <label>1</label>
    </ligand>
</feature>
<accession>A0A813AWY8</accession>
<evidence type="ECO:0000313" key="7">
    <source>
        <dbReference type="EMBL" id="CAE7883612.1"/>
    </source>
</evidence>
<evidence type="ECO:0000313" key="8">
    <source>
        <dbReference type="Proteomes" id="UP000601435"/>
    </source>
</evidence>
<reference evidence="7" key="1">
    <citation type="submission" date="2021-02" db="EMBL/GenBank/DDBJ databases">
        <authorList>
            <person name="Dougan E. K."/>
            <person name="Rhodes N."/>
            <person name="Thang M."/>
            <person name="Chan C."/>
        </authorList>
    </citation>
    <scope>NUCLEOTIDE SEQUENCE</scope>
</reference>
<feature type="region of interest" description="Disordered" evidence="6">
    <location>
        <begin position="26"/>
        <end position="45"/>
    </location>
</feature>
<feature type="non-terminal residue" evidence="7">
    <location>
        <position position="1"/>
    </location>
</feature>
<keyword evidence="5" id="KW-0148">Chlorophyll</keyword>
<keyword evidence="4" id="KW-0934">Plastid</keyword>
<gene>
    <name evidence="7" type="ORF">SNEC2469_LOCUS29101</name>
</gene>
<dbReference type="GO" id="GO:0009507">
    <property type="term" value="C:chloroplast"/>
    <property type="evidence" value="ECO:0007669"/>
    <property type="project" value="UniProtKB-SubCell"/>
</dbReference>
<keyword evidence="8" id="KW-1185">Reference proteome</keyword>
<evidence type="ECO:0008006" key="9">
    <source>
        <dbReference type="Google" id="ProtNLM"/>
    </source>
</evidence>
<feature type="binding site" evidence="5">
    <location>
        <position position="185"/>
    </location>
    <ligand>
        <name>chlorophyll b</name>
        <dbReference type="ChEBI" id="CHEBI:61721"/>
        <label>2</label>
    </ligand>
</feature>
<feature type="binding site" evidence="5">
    <location>
        <position position="236"/>
    </location>
    <ligand>
        <name>chlorophyll a</name>
        <dbReference type="ChEBI" id="CHEBI:58416"/>
        <label>1</label>
    </ligand>
</feature>
<evidence type="ECO:0000256" key="5">
    <source>
        <dbReference type="PIRSR" id="PIRSR601344-1"/>
    </source>
</evidence>
<evidence type="ECO:0000256" key="6">
    <source>
        <dbReference type="SAM" id="MobiDB-lite"/>
    </source>
</evidence>
<feature type="binding site" evidence="5">
    <location>
        <position position="121"/>
    </location>
    <ligand>
        <name>chlorophyll a</name>
        <dbReference type="ChEBI" id="CHEBI:58416"/>
        <label>1</label>
    </ligand>
</feature>
<dbReference type="GO" id="GO:0016168">
    <property type="term" value="F:chlorophyll binding"/>
    <property type="evidence" value="ECO:0007669"/>
    <property type="project" value="UniProtKB-KW"/>
</dbReference>
<dbReference type="GO" id="GO:0016020">
    <property type="term" value="C:membrane"/>
    <property type="evidence" value="ECO:0007669"/>
    <property type="project" value="InterPro"/>
</dbReference>
<keyword evidence="3" id="KW-0602">Photosynthesis</keyword>
<dbReference type="SUPFAM" id="SSF103511">
    <property type="entry name" value="Chlorophyll a-b binding protein"/>
    <property type="match status" value="3"/>
</dbReference>
<feature type="binding site" description="axial binding residue" evidence="5">
    <location>
        <position position="126"/>
    </location>
    <ligand>
        <name>chlorophyll b</name>
        <dbReference type="ChEBI" id="CHEBI:61721"/>
        <label>1</label>
    </ligand>
    <ligandPart>
        <name>Mg</name>
        <dbReference type="ChEBI" id="CHEBI:25107"/>
    </ligandPart>
</feature>
<comment type="caution">
    <text evidence="7">The sequence shown here is derived from an EMBL/GenBank/DDBJ whole genome shotgun (WGS) entry which is preliminary data.</text>
</comment>
<proteinExistence type="predicted"/>
<dbReference type="EMBL" id="CAJNJA010064638">
    <property type="protein sequence ID" value="CAE7883612.1"/>
    <property type="molecule type" value="Genomic_DNA"/>
</dbReference>
<evidence type="ECO:0000256" key="3">
    <source>
        <dbReference type="ARBA" id="ARBA00022531"/>
    </source>
</evidence>
<evidence type="ECO:0000256" key="1">
    <source>
        <dbReference type="ARBA" id="ARBA00004229"/>
    </source>
</evidence>
<feature type="binding site" evidence="5">
    <location>
        <position position="99"/>
    </location>
    <ligand>
        <name>chlorophyll a</name>
        <dbReference type="ChEBI" id="CHEBI:58416"/>
        <label>1</label>
    </ligand>
</feature>
<dbReference type="Proteomes" id="UP000601435">
    <property type="component" value="Unassembled WGS sequence"/>
</dbReference>
<dbReference type="Gene3D" id="1.10.3460.10">
    <property type="entry name" value="Chlorophyll a/b binding protein domain"/>
    <property type="match status" value="3"/>
</dbReference>
<name>A0A813AWY8_9DINO</name>
<organism evidence="7 8">
    <name type="scientific">Symbiodinium necroappetens</name>
    <dbReference type="NCBI Taxonomy" id="1628268"/>
    <lineage>
        <taxon>Eukaryota</taxon>
        <taxon>Sar</taxon>
        <taxon>Alveolata</taxon>
        <taxon>Dinophyceae</taxon>
        <taxon>Suessiales</taxon>
        <taxon>Symbiodiniaceae</taxon>
        <taxon>Symbiodinium</taxon>
    </lineage>
</organism>
<dbReference type="PANTHER" id="PTHR21649">
    <property type="entry name" value="CHLOROPHYLL A/B BINDING PROTEIN"/>
    <property type="match status" value="1"/>
</dbReference>
<dbReference type="InterPro" id="IPR022796">
    <property type="entry name" value="Chloroa_b-bind"/>
</dbReference>
<dbReference type="InterPro" id="IPR001344">
    <property type="entry name" value="Chloro_AB-bd_pln"/>
</dbReference>
<feature type="binding site" evidence="5">
    <location>
        <position position="231"/>
    </location>
    <ligand>
        <name>chlorophyll a</name>
        <dbReference type="ChEBI" id="CHEBI:58416"/>
        <label>1</label>
    </ligand>
</feature>